<evidence type="ECO:0000259" key="3">
    <source>
        <dbReference type="PROSITE" id="PS50102"/>
    </source>
</evidence>
<keyword evidence="5" id="KW-1185">Reference proteome</keyword>
<accession>A0A8B8LG66</accession>
<dbReference type="RefSeq" id="XP_027355235.1">
    <property type="nucleotide sequence ID" value="XM_027499434.1"/>
</dbReference>
<dbReference type="PANTHER" id="PTHR47073:SF2">
    <property type="entry name" value="PROTEIN ANTI-SILENCING 1"/>
    <property type="match status" value="1"/>
</dbReference>
<dbReference type="SUPFAM" id="SSF54928">
    <property type="entry name" value="RNA-binding domain, RBD"/>
    <property type="match status" value="1"/>
</dbReference>
<protein>
    <submittedName>
        <fullName evidence="6 7">Protein ANTI-SILENCING 1 isoform X1</fullName>
    </submittedName>
</protein>
<dbReference type="InterPro" id="IPR000504">
    <property type="entry name" value="RRM_dom"/>
</dbReference>
<evidence type="ECO:0000256" key="1">
    <source>
        <dbReference type="PROSITE-ProRule" id="PRU00176"/>
    </source>
</evidence>
<dbReference type="PANTHER" id="PTHR47073">
    <property type="entry name" value="PROTEIN ANTI-SILENCING 1"/>
    <property type="match status" value="1"/>
</dbReference>
<dbReference type="Pfam" id="PF01426">
    <property type="entry name" value="BAH"/>
    <property type="match status" value="1"/>
</dbReference>
<dbReference type="Gene3D" id="2.30.30.490">
    <property type="match status" value="1"/>
</dbReference>
<gene>
    <name evidence="6 7" type="primary">LOC113865076</name>
</gene>
<dbReference type="InterPro" id="IPR001025">
    <property type="entry name" value="BAH_dom"/>
</dbReference>
<dbReference type="InterPro" id="IPR035979">
    <property type="entry name" value="RBD_domain_sf"/>
</dbReference>
<dbReference type="PROSITE" id="PS50102">
    <property type="entry name" value="RRM"/>
    <property type="match status" value="1"/>
</dbReference>
<evidence type="ECO:0000313" key="5">
    <source>
        <dbReference type="Proteomes" id="UP000694853"/>
    </source>
</evidence>
<evidence type="ECO:0000256" key="2">
    <source>
        <dbReference type="SAM" id="MobiDB-lite"/>
    </source>
</evidence>
<dbReference type="OrthoDB" id="1896853at2759"/>
<dbReference type="RefSeq" id="XP_027355237.1">
    <property type="nucleotide sequence ID" value="XM_027499436.1"/>
</dbReference>
<dbReference type="SMART" id="SM00439">
    <property type="entry name" value="BAH"/>
    <property type="match status" value="1"/>
</dbReference>
<evidence type="ECO:0000259" key="4">
    <source>
        <dbReference type="PROSITE" id="PS51038"/>
    </source>
</evidence>
<evidence type="ECO:0000313" key="6">
    <source>
        <dbReference type="RefSeq" id="XP_027355235.1"/>
    </source>
</evidence>
<dbReference type="AlphaFoldDB" id="A0A8B8LG66"/>
<dbReference type="GeneID" id="113865076"/>
<reference evidence="6 7" key="2">
    <citation type="submission" date="2025-04" db="UniProtKB">
        <authorList>
            <consortium name="RefSeq"/>
        </authorList>
    </citation>
    <scope>IDENTIFICATION</scope>
    <source>
        <tissue evidence="6 7">Young leaves</tissue>
    </source>
</reference>
<feature type="compositionally biased region" description="Acidic residues" evidence="2">
    <location>
        <begin position="386"/>
        <end position="395"/>
    </location>
</feature>
<proteinExistence type="predicted"/>
<feature type="domain" description="RRM" evidence="3">
    <location>
        <begin position="488"/>
        <end position="564"/>
    </location>
</feature>
<sequence length="657" mass="74331">MVEAGEGDVLEFKWGKKRGIGGKKKDVRFYESFTYDDVDYTLFDSVFLHMDGEPEPFIGKIIKIWENADKSKKVKILWYFRPCEIRNFLEGIETLDNELFLACGEGVGLANVNPLEAIAGKCNVVSISKDSRNPQPSDKAIQMADFVFYRFFDVGKCQILDKIGDTIAGIEVKNIFNNLDSQKLVGLVKHGLDMTKVSGNHASDDAETMALLSEEKSRHLIEKPNGNCILFDTLVRENDDSKSLLGKKPTSSVGLKEARKLKNSLHTMSNDKTMPQDTVKANGACKASLVKPKSSTKLTHGSRASLEMREMAKMDDQCRNVAIDKNILRSRADSQKDDHKDVDIPIRKMNEGLMEDKAFENEKSGGSCKVSSTKKNNVKNRRLVTYDDDDNDDVESIAPSSSKDRCKRAKDSCDVEEIPSKKSKIDKKPIKLSDDKLCKESSTNSLNVEHELDFRAMEVTRRPDVDRSKWFKGFPWEERMKTAYEQGKLVLLQNLDPSLTSSEVQDIIWHGFRESCTAKVIQKTAYSSPHSGQAFVIFKGKEAAELVVRRLDEGCFLMSNGRPLVGSIGVPWFPEKKPTFYGHHVVDKLRMMQMQREMKDAVSTSHCSQPNNIEYDMAVEWCLLEERANKSWRKLSQRQGEELSKLKAKLKSLTDLK</sequence>
<dbReference type="FunFam" id="2.30.30.490:FF:000017">
    <property type="entry name" value="Bromo-adjacent homology (BAH) domain-containing protein"/>
    <property type="match status" value="1"/>
</dbReference>
<evidence type="ECO:0000313" key="7">
    <source>
        <dbReference type="RefSeq" id="XP_027355237.1"/>
    </source>
</evidence>
<dbReference type="GO" id="GO:0003723">
    <property type="term" value="F:RNA binding"/>
    <property type="evidence" value="ECO:0007669"/>
    <property type="project" value="UniProtKB-UniRule"/>
</dbReference>
<name>A0A8B8LG66_ABRPR</name>
<feature type="region of interest" description="Disordered" evidence="2">
    <location>
        <begin position="381"/>
        <end position="405"/>
    </location>
</feature>
<dbReference type="CDD" id="cd00590">
    <property type="entry name" value="RRM_SF"/>
    <property type="match status" value="1"/>
</dbReference>
<dbReference type="GO" id="GO:0003682">
    <property type="term" value="F:chromatin binding"/>
    <property type="evidence" value="ECO:0007669"/>
    <property type="project" value="InterPro"/>
</dbReference>
<dbReference type="Proteomes" id="UP000694853">
    <property type="component" value="Unplaced"/>
</dbReference>
<dbReference type="PROSITE" id="PS51038">
    <property type="entry name" value="BAH"/>
    <property type="match status" value="1"/>
</dbReference>
<dbReference type="KEGG" id="aprc:113865076"/>
<feature type="domain" description="BAH" evidence="4">
    <location>
        <begin position="38"/>
        <end position="163"/>
    </location>
</feature>
<organism evidence="5 6">
    <name type="scientific">Abrus precatorius</name>
    <name type="common">Indian licorice</name>
    <name type="synonym">Glycine abrus</name>
    <dbReference type="NCBI Taxonomy" id="3816"/>
    <lineage>
        <taxon>Eukaryota</taxon>
        <taxon>Viridiplantae</taxon>
        <taxon>Streptophyta</taxon>
        <taxon>Embryophyta</taxon>
        <taxon>Tracheophyta</taxon>
        <taxon>Spermatophyta</taxon>
        <taxon>Magnoliopsida</taxon>
        <taxon>eudicotyledons</taxon>
        <taxon>Gunneridae</taxon>
        <taxon>Pentapetalae</taxon>
        <taxon>rosids</taxon>
        <taxon>fabids</taxon>
        <taxon>Fabales</taxon>
        <taxon>Fabaceae</taxon>
        <taxon>Papilionoideae</taxon>
        <taxon>50 kb inversion clade</taxon>
        <taxon>NPAAA clade</taxon>
        <taxon>indigoferoid/millettioid clade</taxon>
        <taxon>Abreae</taxon>
        <taxon>Abrus</taxon>
    </lineage>
</organism>
<reference evidence="5" key="1">
    <citation type="journal article" date="2019" name="Toxins">
        <title>Detection of Abrin-Like and Prepropulchellin-Like Toxin Genes and Transcripts Using Whole Genome Sequencing and Full-Length Transcript Sequencing of Abrus precatorius.</title>
        <authorList>
            <person name="Hovde B.T."/>
            <person name="Daligault H.E."/>
            <person name="Hanschen E.R."/>
            <person name="Kunde Y.A."/>
            <person name="Johnson M.B."/>
            <person name="Starkenburg S.R."/>
            <person name="Johnson S.L."/>
        </authorList>
    </citation>
    <scope>NUCLEOTIDE SEQUENCE [LARGE SCALE GENOMIC DNA]</scope>
</reference>
<dbReference type="InterPro" id="IPR043151">
    <property type="entry name" value="BAH_sf"/>
</dbReference>
<keyword evidence="1" id="KW-0694">RNA-binding</keyword>